<accession>A0AAV4BTH4</accession>
<dbReference type="AlphaFoldDB" id="A0AAV4BTH4"/>
<keyword evidence="3" id="KW-1185">Reference proteome</keyword>
<sequence length="92" mass="9779">MAGRCQSSIIYVAPISDDMLLALDLVDKHDTVVNSEDPLGEKPMHGDLWCRALKSPCIIKPKRLVQGFSPRGTSHPFSECSAGSGPGGRGAT</sequence>
<gene>
    <name evidence="2" type="ORF">PoB_004911500</name>
</gene>
<evidence type="ECO:0000313" key="2">
    <source>
        <dbReference type="EMBL" id="GFO22610.1"/>
    </source>
</evidence>
<evidence type="ECO:0000313" key="3">
    <source>
        <dbReference type="Proteomes" id="UP000735302"/>
    </source>
</evidence>
<comment type="caution">
    <text evidence="2">The sequence shown here is derived from an EMBL/GenBank/DDBJ whole genome shotgun (WGS) entry which is preliminary data.</text>
</comment>
<reference evidence="2 3" key="1">
    <citation type="journal article" date="2021" name="Elife">
        <title>Chloroplast acquisition without the gene transfer in kleptoplastic sea slugs, Plakobranchus ocellatus.</title>
        <authorList>
            <person name="Maeda T."/>
            <person name="Takahashi S."/>
            <person name="Yoshida T."/>
            <person name="Shimamura S."/>
            <person name="Takaki Y."/>
            <person name="Nagai Y."/>
            <person name="Toyoda A."/>
            <person name="Suzuki Y."/>
            <person name="Arimoto A."/>
            <person name="Ishii H."/>
            <person name="Satoh N."/>
            <person name="Nishiyama T."/>
            <person name="Hasebe M."/>
            <person name="Maruyama T."/>
            <person name="Minagawa J."/>
            <person name="Obokata J."/>
            <person name="Shigenobu S."/>
        </authorList>
    </citation>
    <scope>NUCLEOTIDE SEQUENCE [LARGE SCALE GENOMIC DNA]</scope>
</reference>
<dbReference type="Proteomes" id="UP000735302">
    <property type="component" value="Unassembled WGS sequence"/>
</dbReference>
<feature type="region of interest" description="Disordered" evidence="1">
    <location>
        <begin position="69"/>
        <end position="92"/>
    </location>
</feature>
<protein>
    <submittedName>
        <fullName evidence="2">Uncharacterized protein</fullName>
    </submittedName>
</protein>
<evidence type="ECO:0000256" key="1">
    <source>
        <dbReference type="SAM" id="MobiDB-lite"/>
    </source>
</evidence>
<dbReference type="EMBL" id="BLXT01005428">
    <property type="protein sequence ID" value="GFO22610.1"/>
    <property type="molecule type" value="Genomic_DNA"/>
</dbReference>
<proteinExistence type="predicted"/>
<name>A0AAV4BTH4_9GAST</name>
<organism evidence="2 3">
    <name type="scientific">Plakobranchus ocellatus</name>
    <dbReference type="NCBI Taxonomy" id="259542"/>
    <lineage>
        <taxon>Eukaryota</taxon>
        <taxon>Metazoa</taxon>
        <taxon>Spiralia</taxon>
        <taxon>Lophotrochozoa</taxon>
        <taxon>Mollusca</taxon>
        <taxon>Gastropoda</taxon>
        <taxon>Heterobranchia</taxon>
        <taxon>Euthyneura</taxon>
        <taxon>Panpulmonata</taxon>
        <taxon>Sacoglossa</taxon>
        <taxon>Placobranchoidea</taxon>
        <taxon>Plakobranchidae</taxon>
        <taxon>Plakobranchus</taxon>
    </lineage>
</organism>